<comment type="subcellular location">
    <subcellularLocation>
        <location evidence="1">Membrane</location>
    </subcellularLocation>
</comment>
<organism evidence="11 12">
    <name type="scientific">Pseudomassariella vexata</name>
    <dbReference type="NCBI Taxonomy" id="1141098"/>
    <lineage>
        <taxon>Eukaryota</taxon>
        <taxon>Fungi</taxon>
        <taxon>Dikarya</taxon>
        <taxon>Ascomycota</taxon>
        <taxon>Pezizomycotina</taxon>
        <taxon>Sordariomycetes</taxon>
        <taxon>Xylariomycetidae</taxon>
        <taxon>Amphisphaeriales</taxon>
        <taxon>Pseudomassariaceae</taxon>
        <taxon>Pseudomassariella</taxon>
    </lineage>
</organism>
<dbReference type="AlphaFoldDB" id="A0A1Y2E1X6"/>
<keyword evidence="2" id="KW-0813">Transport</keyword>
<dbReference type="PANTHER" id="PTHR47797">
    <property type="entry name" value="DEHYDROGENASE, PUTATIVE (AFU_ORTHOLOGUE AFUA_8G05805)-RELATED"/>
    <property type="match status" value="1"/>
</dbReference>
<dbReference type="InterPro" id="IPR006593">
    <property type="entry name" value="Cyt_b561/ferric_Rdtase_TM"/>
</dbReference>
<dbReference type="EMBL" id="MCFJ01000006">
    <property type="protein sequence ID" value="ORY65457.1"/>
    <property type="molecule type" value="Genomic_DNA"/>
</dbReference>
<evidence type="ECO:0000313" key="11">
    <source>
        <dbReference type="EMBL" id="ORY65457.1"/>
    </source>
</evidence>
<feature type="transmembrane region" description="Helical" evidence="8">
    <location>
        <begin position="295"/>
        <end position="313"/>
    </location>
</feature>
<dbReference type="PANTHER" id="PTHR47797:SF1">
    <property type="entry name" value="CYTOCHROME B561 DOMAIN-CONTAINING PROTEIN-RELATED"/>
    <property type="match status" value="1"/>
</dbReference>
<dbReference type="Gene3D" id="1.20.120.1770">
    <property type="match status" value="1"/>
</dbReference>
<evidence type="ECO:0000256" key="5">
    <source>
        <dbReference type="ARBA" id="ARBA00022989"/>
    </source>
</evidence>
<dbReference type="OrthoDB" id="19261at2759"/>
<keyword evidence="3 8" id="KW-0812">Transmembrane</keyword>
<evidence type="ECO:0000256" key="2">
    <source>
        <dbReference type="ARBA" id="ARBA00022448"/>
    </source>
</evidence>
<keyword evidence="9" id="KW-0732">Signal</keyword>
<feature type="compositionally biased region" description="Polar residues" evidence="7">
    <location>
        <begin position="441"/>
        <end position="451"/>
    </location>
</feature>
<proteinExistence type="predicted"/>
<dbReference type="Proteomes" id="UP000193689">
    <property type="component" value="Unassembled WGS sequence"/>
</dbReference>
<feature type="transmembrane region" description="Helical" evidence="8">
    <location>
        <begin position="333"/>
        <end position="353"/>
    </location>
</feature>
<evidence type="ECO:0000259" key="10">
    <source>
        <dbReference type="PROSITE" id="PS50939"/>
    </source>
</evidence>
<evidence type="ECO:0000256" key="1">
    <source>
        <dbReference type="ARBA" id="ARBA00004370"/>
    </source>
</evidence>
<evidence type="ECO:0000256" key="3">
    <source>
        <dbReference type="ARBA" id="ARBA00022692"/>
    </source>
</evidence>
<feature type="transmembrane region" description="Helical" evidence="8">
    <location>
        <begin position="263"/>
        <end position="283"/>
    </location>
</feature>
<dbReference type="Pfam" id="PF03188">
    <property type="entry name" value="Cytochrom_B561"/>
    <property type="match status" value="1"/>
</dbReference>
<dbReference type="InParanoid" id="A0A1Y2E1X6"/>
<keyword evidence="12" id="KW-1185">Reference proteome</keyword>
<keyword evidence="4" id="KW-0249">Electron transport</keyword>
<dbReference type="GeneID" id="63773473"/>
<dbReference type="Gene3D" id="2.60.40.1210">
    <property type="entry name" value="Cellobiose dehydrogenase, cytochrome domain"/>
    <property type="match status" value="1"/>
</dbReference>
<dbReference type="Pfam" id="PF16010">
    <property type="entry name" value="CDH-cyt"/>
    <property type="match status" value="1"/>
</dbReference>
<evidence type="ECO:0000256" key="6">
    <source>
        <dbReference type="ARBA" id="ARBA00023136"/>
    </source>
</evidence>
<dbReference type="CDD" id="cd08760">
    <property type="entry name" value="Cyt_b561_FRRS1_like"/>
    <property type="match status" value="1"/>
</dbReference>
<reference evidence="11 12" key="1">
    <citation type="submission" date="2016-07" db="EMBL/GenBank/DDBJ databases">
        <title>Pervasive Adenine N6-methylation of Active Genes in Fungi.</title>
        <authorList>
            <consortium name="DOE Joint Genome Institute"/>
            <person name="Mondo S.J."/>
            <person name="Dannebaum R.O."/>
            <person name="Kuo R.C."/>
            <person name="Labutti K."/>
            <person name="Haridas S."/>
            <person name="Kuo A."/>
            <person name="Salamov A."/>
            <person name="Ahrendt S.R."/>
            <person name="Lipzen A."/>
            <person name="Sullivan W."/>
            <person name="Andreopoulos W.B."/>
            <person name="Clum A."/>
            <person name="Lindquist E."/>
            <person name="Daum C."/>
            <person name="Ramamoorthy G.K."/>
            <person name="Gryganskyi A."/>
            <person name="Culley D."/>
            <person name="Magnuson J.K."/>
            <person name="James T.Y."/>
            <person name="O'Malley M.A."/>
            <person name="Stajich J.E."/>
            <person name="Spatafora J.W."/>
            <person name="Visel A."/>
            <person name="Grigoriev I.V."/>
        </authorList>
    </citation>
    <scope>NUCLEOTIDE SEQUENCE [LARGE SCALE GENOMIC DNA]</scope>
    <source>
        <strain evidence="11 12">CBS 129021</strain>
    </source>
</reference>
<dbReference type="SMART" id="SM00664">
    <property type="entry name" value="DoH"/>
    <property type="match status" value="1"/>
</dbReference>
<feature type="signal peptide" evidence="9">
    <location>
        <begin position="1"/>
        <end position="23"/>
    </location>
</feature>
<feature type="domain" description="Cytochrome b561" evidence="10">
    <location>
        <begin position="190"/>
        <end position="386"/>
    </location>
</feature>
<feature type="region of interest" description="Disordered" evidence="7">
    <location>
        <begin position="424"/>
        <end position="466"/>
    </location>
</feature>
<protein>
    <recommendedName>
        <fullName evidence="10">Cytochrome b561 domain-containing protein</fullName>
    </recommendedName>
</protein>
<evidence type="ECO:0000256" key="4">
    <source>
        <dbReference type="ARBA" id="ARBA00022982"/>
    </source>
</evidence>
<evidence type="ECO:0000256" key="9">
    <source>
        <dbReference type="SAM" id="SignalP"/>
    </source>
</evidence>
<comment type="caution">
    <text evidence="11">The sequence shown here is derived from an EMBL/GenBank/DDBJ whole genome shotgun (WGS) entry which is preliminary data.</text>
</comment>
<gene>
    <name evidence="11" type="ORF">BCR38DRAFT_368758</name>
</gene>
<dbReference type="InterPro" id="IPR005018">
    <property type="entry name" value="DOMON_domain"/>
</dbReference>
<dbReference type="CDD" id="cd09630">
    <property type="entry name" value="CDH_like_cytochrome"/>
    <property type="match status" value="1"/>
</dbReference>
<dbReference type="SMART" id="SM00665">
    <property type="entry name" value="B561"/>
    <property type="match status" value="1"/>
</dbReference>
<keyword evidence="6 8" id="KW-0472">Membrane</keyword>
<keyword evidence="5 8" id="KW-1133">Transmembrane helix</keyword>
<sequence>MRSFLFSQLALLGGICLSVLSQAQSTNGTNSAAASVFVSPAVDIAFALNVPADSITDLYFSLMIPIRITWGAIGLGSKNMAGSLILMAYSSASGKNVTLSPRLAYGHSEPVYTSGINVEALPGTGLINETTYVFNGKCTNCRSWNGGSVDVSSKEQNCLYATGPDGNIDSDDLDAPLQMHWNYGTFTMDMVHATGPGGLPVINTEEDSESIAATQGLSVFKKKDVAATVHAIMMIFCFFGLMPFGILILRVGGFVRWHAINQGLALIGVTVGVALGIHISFFYNRSKNFNDPHQIIGLVVFILIFGQLVLGFLHHRFYKKTQQPTKLAPVHVWLGRLLIVLGVTNAFLGFPFAQNSKRNYILAGLVIFIFPVVAILILTKSFIRKRWARTKEETTGGQGGGYNMEPWRQTEEQTGMGHRAAVTAQHQNEPPPSNIGLSDMRSYSNYQSSQGRRVDLGPPQSAREYV</sequence>
<dbReference type="PROSITE" id="PS50939">
    <property type="entry name" value="CYTOCHROME_B561"/>
    <property type="match status" value="1"/>
</dbReference>
<feature type="transmembrane region" description="Helical" evidence="8">
    <location>
        <begin position="231"/>
        <end position="251"/>
    </location>
</feature>
<feature type="chain" id="PRO_5013186445" description="Cytochrome b561 domain-containing protein" evidence="9">
    <location>
        <begin position="24"/>
        <end position="466"/>
    </location>
</feature>
<dbReference type="STRING" id="1141098.A0A1Y2E1X6"/>
<dbReference type="RefSeq" id="XP_040716609.1">
    <property type="nucleotide sequence ID" value="XM_040857261.1"/>
</dbReference>
<accession>A0A1Y2E1X6</accession>
<dbReference type="GO" id="GO:0016020">
    <property type="term" value="C:membrane"/>
    <property type="evidence" value="ECO:0007669"/>
    <property type="project" value="UniProtKB-SubCell"/>
</dbReference>
<evidence type="ECO:0000256" key="8">
    <source>
        <dbReference type="SAM" id="Phobius"/>
    </source>
</evidence>
<evidence type="ECO:0000256" key="7">
    <source>
        <dbReference type="SAM" id="MobiDB-lite"/>
    </source>
</evidence>
<dbReference type="InterPro" id="IPR015920">
    <property type="entry name" value="Cellobiose_DH-like_cyt"/>
</dbReference>
<feature type="transmembrane region" description="Helical" evidence="8">
    <location>
        <begin position="359"/>
        <end position="379"/>
    </location>
</feature>
<dbReference type="SUPFAM" id="SSF49344">
    <property type="entry name" value="CBD9-like"/>
    <property type="match status" value="1"/>
</dbReference>
<evidence type="ECO:0000313" key="12">
    <source>
        <dbReference type="Proteomes" id="UP000193689"/>
    </source>
</evidence>
<name>A0A1Y2E1X6_9PEZI</name>